<evidence type="ECO:0000313" key="2">
    <source>
        <dbReference type="Proteomes" id="UP001234297"/>
    </source>
</evidence>
<dbReference type="EMBL" id="CM056813">
    <property type="protein sequence ID" value="KAJ8640251.1"/>
    <property type="molecule type" value="Genomic_DNA"/>
</dbReference>
<name>A0ACC2M4J1_PERAE</name>
<organism evidence="1 2">
    <name type="scientific">Persea americana</name>
    <name type="common">Avocado</name>
    <dbReference type="NCBI Taxonomy" id="3435"/>
    <lineage>
        <taxon>Eukaryota</taxon>
        <taxon>Viridiplantae</taxon>
        <taxon>Streptophyta</taxon>
        <taxon>Embryophyta</taxon>
        <taxon>Tracheophyta</taxon>
        <taxon>Spermatophyta</taxon>
        <taxon>Magnoliopsida</taxon>
        <taxon>Magnoliidae</taxon>
        <taxon>Laurales</taxon>
        <taxon>Lauraceae</taxon>
        <taxon>Persea</taxon>
    </lineage>
</organism>
<protein>
    <submittedName>
        <fullName evidence="1">Uncharacterized protein</fullName>
    </submittedName>
</protein>
<evidence type="ECO:0000313" key="1">
    <source>
        <dbReference type="EMBL" id="KAJ8640251.1"/>
    </source>
</evidence>
<comment type="caution">
    <text evidence="1">The sequence shown here is derived from an EMBL/GenBank/DDBJ whole genome shotgun (WGS) entry which is preliminary data.</text>
</comment>
<gene>
    <name evidence="1" type="ORF">MRB53_016945</name>
</gene>
<keyword evidence="2" id="KW-1185">Reference proteome</keyword>
<accession>A0ACC2M4J1</accession>
<sequence length="162" mass="17916">MSPALLCVSSLTLGTGLVDSPGHGEPLSPAFANLIALAQLVIYLGRISGSIPPQISNLHRLIFLSVTNNLISGPIPDSLSAFHQVFLSRSCQRHSERQETQFKPISFCSEIAVDRTRWCICRPYDEKGKNSEEKILTTSYKKTKGLATVAFVIDTLRRWQSI</sequence>
<proteinExistence type="predicted"/>
<reference evidence="1 2" key="1">
    <citation type="journal article" date="2022" name="Hortic Res">
        <title>A haplotype resolved chromosomal level avocado genome allows analysis of novel avocado genes.</title>
        <authorList>
            <person name="Nath O."/>
            <person name="Fletcher S.J."/>
            <person name="Hayward A."/>
            <person name="Shaw L.M."/>
            <person name="Masouleh A.K."/>
            <person name="Furtado A."/>
            <person name="Henry R.J."/>
            <person name="Mitter N."/>
        </authorList>
    </citation>
    <scope>NUCLEOTIDE SEQUENCE [LARGE SCALE GENOMIC DNA]</scope>
    <source>
        <strain evidence="2">cv. Hass</strain>
    </source>
</reference>
<dbReference type="Proteomes" id="UP001234297">
    <property type="component" value="Chromosome 5"/>
</dbReference>